<reference evidence="8" key="1">
    <citation type="submission" date="2018-12" db="EMBL/GenBank/DDBJ databases">
        <title>Tengunoibacter tsumagoiensis gen. nov., sp. nov., Dictyobacter kobayashii sp. nov., D. alpinus sp. nov., and D. joshuensis sp. nov. and description of Dictyobacteraceae fam. nov. within the order Ktedonobacterales isolated from Tengu-no-mugimeshi.</title>
        <authorList>
            <person name="Wang C.M."/>
            <person name="Zheng Y."/>
            <person name="Sakai Y."/>
            <person name="Toyoda A."/>
            <person name="Minakuchi Y."/>
            <person name="Abe K."/>
            <person name="Yokota A."/>
            <person name="Yabe S."/>
        </authorList>
    </citation>
    <scope>NUCLEOTIDE SEQUENCE [LARGE SCALE GENOMIC DNA]</scope>
    <source>
        <strain evidence="8">Uno16</strain>
    </source>
</reference>
<dbReference type="InterPro" id="IPR047817">
    <property type="entry name" value="ABC2_TM_bact-type"/>
</dbReference>
<feature type="domain" description="ABC transmembrane type-2" evidence="6">
    <location>
        <begin position="43"/>
        <end position="270"/>
    </location>
</feature>
<feature type="transmembrane region" description="Helical" evidence="5">
    <location>
        <begin position="75"/>
        <end position="99"/>
    </location>
</feature>
<keyword evidence="3 5" id="KW-1133">Transmembrane helix</keyword>
<feature type="transmembrane region" description="Helical" evidence="5">
    <location>
        <begin position="245"/>
        <end position="267"/>
    </location>
</feature>
<keyword evidence="5" id="KW-1003">Cell membrane</keyword>
<feature type="transmembrane region" description="Helical" evidence="5">
    <location>
        <begin position="129"/>
        <end position="148"/>
    </location>
</feature>
<dbReference type="OrthoDB" id="670210at2"/>
<keyword evidence="8" id="KW-1185">Reference proteome</keyword>
<dbReference type="PROSITE" id="PS51012">
    <property type="entry name" value="ABC_TM2"/>
    <property type="match status" value="1"/>
</dbReference>
<comment type="similarity">
    <text evidence="5">Belongs to the ABC-2 integral membrane protein family.</text>
</comment>
<dbReference type="PIRSF" id="PIRSF006648">
    <property type="entry name" value="DrrB"/>
    <property type="match status" value="1"/>
</dbReference>
<evidence type="ECO:0000256" key="1">
    <source>
        <dbReference type="ARBA" id="ARBA00004141"/>
    </source>
</evidence>
<feature type="transmembrane region" description="Helical" evidence="5">
    <location>
        <begin position="154"/>
        <end position="175"/>
    </location>
</feature>
<dbReference type="RefSeq" id="WP_126631261.1">
    <property type="nucleotide sequence ID" value="NZ_BIFT01000002.1"/>
</dbReference>
<keyword evidence="2 5" id="KW-0812">Transmembrane</keyword>
<proteinExistence type="inferred from homology"/>
<feature type="transmembrane region" description="Helical" evidence="5">
    <location>
        <begin position="45"/>
        <end position="63"/>
    </location>
</feature>
<dbReference type="PANTHER" id="PTHR43229">
    <property type="entry name" value="NODULATION PROTEIN J"/>
    <property type="match status" value="1"/>
</dbReference>
<evidence type="ECO:0000259" key="6">
    <source>
        <dbReference type="PROSITE" id="PS51012"/>
    </source>
</evidence>
<dbReference type="GO" id="GO:0043190">
    <property type="term" value="C:ATP-binding cassette (ABC) transporter complex"/>
    <property type="evidence" value="ECO:0007669"/>
    <property type="project" value="InterPro"/>
</dbReference>
<name>A0A402BJ26_9CHLR</name>
<dbReference type="Proteomes" id="UP000287171">
    <property type="component" value="Unassembled WGS sequence"/>
</dbReference>
<evidence type="ECO:0000256" key="3">
    <source>
        <dbReference type="ARBA" id="ARBA00022989"/>
    </source>
</evidence>
<evidence type="ECO:0000313" key="8">
    <source>
        <dbReference type="Proteomes" id="UP000287171"/>
    </source>
</evidence>
<feature type="transmembrane region" description="Helical" evidence="5">
    <location>
        <begin position="187"/>
        <end position="207"/>
    </location>
</feature>
<keyword evidence="5" id="KW-0813">Transport</keyword>
<evidence type="ECO:0000313" key="7">
    <source>
        <dbReference type="EMBL" id="GCE31277.1"/>
    </source>
</evidence>
<keyword evidence="4 5" id="KW-0472">Membrane</keyword>
<dbReference type="AlphaFoldDB" id="A0A402BJ26"/>
<evidence type="ECO:0000256" key="2">
    <source>
        <dbReference type="ARBA" id="ARBA00022692"/>
    </source>
</evidence>
<dbReference type="Pfam" id="PF01061">
    <property type="entry name" value="ABC2_membrane"/>
    <property type="match status" value="1"/>
</dbReference>
<comment type="caution">
    <text evidence="7">The sequence shown here is derived from an EMBL/GenBank/DDBJ whole genome shotgun (WGS) entry which is preliminary data.</text>
</comment>
<accession>A0A402BJ26</accession>
<dbReference type="InterPro" id="IPR051784">
    <property type="entry name" value="Nod_factor_ABC_transporter"/>
</dbReference>
<evidence type="ECO:0000256" key="4">
    <source>
        <dbReference type="ARBA" id="ARBA00023136"/>
    </source>
</evidence>
<dbReference type="InterPro" id="IPR013525">
    <property type="entry name" value="ABC2_TM"/>
</dbReference>
<dbReference type="InterPro" id="IPR000412">
    <property type="entry name" value="ABC_2_transport"/>
</dbReference>
<gene>
    <name evidence="7" type="ORF">KDA_67610</name>
</gene>
<dbReference type="PANTHER" id="PTHR43229:SF2">
    <property type="entry name" value="NODULATION PROTEIN J"/>
    <property type="match status" value="1"/>
</dbReference>
<comment type="subcellular location">
    <subcellularLocation>
        <location evidence="5">Cell membrane</location>
        <topology evidence="5">Multi-pass membrane protein</topology>
    </subcellularLocation>
    <subcellularLocation>
        <location evidence="1">Membrane</location>
        <topology evidence="1">Multi-pass membrane protein</topology>
    </subcellularLocation>
</comment>
<protein>
    <recommendedName>
        <fullName evidence="5">Transport permease protein</fullName>
    </recommendedName>
</protein>
<sequence length="273" mass="29860">MSSKIQQKTGPLTPLSRPALYWTISDALVLAKRHLIQIPRIPEELIFATIQPIMFVLLFRYVFGGAIAVSGTSYVNYLMAGIFAQTVIFGSTSTGIGLATDLQRGLVDRFRSLPMTKSAVLTGRTLSDLVRNTFVVFVMWMVGLLVGFQPQGNILSWLAAAGMLLLTSFAFSWISATIGLVVSSVEAAQSAGFIWLFPLTFASSAFVPTKSMPDWLRAFAEHQPVSLIVDAVRGLLLNQADASTIWQALAWCIGILIVFIPLAVWAYGRRVAR</sequence>
<dbReference type="GO" id="GO:0140359">
    <property type="term" value="F:ABC-type transporter activity"/>
    <property type="evidence" value="ECO:0007669"/>
    <property type="project" value="InterPro"/>
</dbReference>
<dbReference type="EMBL" id="BIFT01000002">
    <property type="protein sequence ID" value="GCE31277.1"/>
    <property type="molecule type" value="Genomic_DNA"/>
</dbReference>
<evidence type="ECO:0000256" key="5">
    <source>
        <dbReference type="RuleBase" id="RU361157"/>
    </source>
</evidence>
<organism evidence="7 8">
    <name type="scientific">Dictyobacter alpinus</name>
    <dbReference type="NCBI Taxonomy" id="2014873"/>
    <lineage>
        <taxon>Bacteria</taxon>
        <taxon>Bacillati</taxon>
        <taxon>Chloroflexota</taxon>
        <taxon>Ktedonobacteria</taxon>
        <taxon>Ktedonobacterales</taxon>
        <taxon>Dictyobacteraceae</taxon>
        <taxon>Dictyobacter</taxon>
    </lineage>
</organism>